<comment type="subcellular location">
    <subcellularLocation>
        <location evidence="1">Cell membrane</location>
        <topology evidence="1">Multi-pass membrane protein</topology>
    </subcellularLocation>
</comment>
<dbReference type="InterPro" id="IPR018113">
    <property type="entry name" value="PTrfase_EIIB_Cys"/>
</dbReference>
<keyword evidence="6" id="KW-0598">Phosphotransferase system</keyword>
<evidence type="ECO:0000256" key="6">
    <source>
        <dbReference type="ARBA" id="ARBA00022683"/>
    </source>
</evidence>
<dbReference type="Pfam" id="PF00367">
    <property type="entry name" value="PTS_EIIB"/>
    <property type="match status" value="1"/>
</dbReference>
<keyword evidence="16" id="KW-1185">Reference proteome</keyword>
<evidence type="ECO:0000256" key="1">
    <source>
        <dbReference type="ARBA" id="ARBA00004651"/>
    </source>
</evidence>
<dbReference type="InterPro" id="IPR036878">
    <property type="entry name" value="Glu_permease_IIB"/>
</dbReference>
<organism evidence="15 16">
    <name type="scientific">Spiroplasma floricola 23-6</name>
    <dbReference type="NCBI Taxonomy" id="1336749"/>
    <lineage>
        <taxon>Bacteria</taxon>
        <taxon>Bacillati</taxon>
        <taxon>Mycoplasmatota</taxon>
        <taxon>Mollicutes</taxon>
        <taxon>Entomoplasmatales</taxon>
        <taxon>Spiroplasmataceae</taxon>
        <taxon>Spiroplasma</taxon>
    </lineage>
</organism>
<feature type="domain" description="PTS EIIB type-1" evidence="13">
    <location>
        <begin position="12"/>
        <end position="94"/>
    </location>
</feature>
<dbReference type="FunFam" id="3.30.1360.60:FF:000001">
    <property type="entry name" value="PTS system glucose-specific IIBC component PtsG"/>
    <property type="match status" value="1"/>
</dbReference>
<feature type="transmembrane region" description="Helical" evidence="12">
    <location>
        <begin position="119"/>
        <end position="140"/>
    </location>
</feature>
<keyword evidence="7 12" id="KW-0812">Transmembrane</keyword>
<gene>
    <name evidence="15" type="primary">treB</name>
    <name evidence="15" type="ORF">SFLOR_v1c08650</name>
</gene>
<dbReference type="InterPro" id="IPR050558">
    <property type="entry name" value="PTS_Sugar-Specific_Components"/>
</dbReference>
<keyword evidence="4" id="KW-0762">Sugar transport</keyword>
<dbReference type="PANTHER" id="PTHR30175:SF4">
    <property type="entry name" value="PTS SYSTEM TREHALOSE-SPECIFIC EIIBC COMPONENT"/>
    <property type="match status" value="1"/>
</dbReference>
<dbReference type="RefSeq" id="WP_100916871.1">
    <property type="nucleotide sequence ID" value="NZ_CP025057.1"/>
</dbReference>
<dbReference type="PROSITE" id="PS51103">
    <property type="entry name" value="PTS_EIIC_TYPE_1"/>
    <property type="match status" value="1"/>
</dbReference>
<proteinExistence type="predicted"/>
<dbReference type="AlphaFoldDB" id="A0A2K8SER9"/>
<feature type="transmembrane region" description="Helical" evidence="12">
    <location>
        <begin position="436"/>
        <end position="456"/>
    </location>
</feature>
<evidence type="ECO:0000256" key="8">
    <source>
        <dbReference type="ARBA" id="ARBA00022777"/>
    </source>
</evidence>
<dbReference type="CDD" id="cd00212">
    <property type="entry name" value="PTS_IIB_glc"/>
    <property type="match status" value="1"/>
</dbReference>
<dbReference type="Pfam" id="PF02378">
    <property type="entry name" value="PTS_EIIC"/>
    <property type="match status" value="1"/>
</dbReference>
<dbReference type="Proteomes" id="UP000231823">
    <property type="component" value="Chromosome"/>
</dbReference>
<keyword evidence="10 12" id="KW-0472">Membrane</keyword>
<keyword evidence="9 12" id="KW-1133">Transmembrane helix</keyword>
<dbReference type="GO" id="GO:0005886">
    <property type="term" value="C:plasma membrane"/>
    <property type="evidence" value="ECO:0007669"/>
    <property type="project" value="UniProtKB-SubCell"/>
</dbReference>
<feature type="domain" description="PTS EIIC type-1" evidence="14">
    <location>
        <begin position="114"/>
        <end position="531"/>
    </location>
</feature>
<feature type="transmembrane region" description="Helical" evidence="12">
    <location>
        <begin position="177"/>
        <end position="199"/>
    </location>
</feature>
<dbReference type="PANTHER" id="PTHR30175">
    <property type="entry name" value="PHOSPHOTRANSFERASE SYSTEM TRANSPORT PROTEIN"/>
    <property type="match status" value="1"/>
</dbReference>
<dbReference type="PROSITE" id="PS51098">
    <property type="entry name" value="PTS_EIIB_TYPE_1"/>
    <property type="match status" value="1"/>
</dbReference>
<feature type="transmembrane region" description="Helical" evidence="12">
    <location>
        <begin position="206"/>
        <end position="225"/>
    </location>
</feature>
<accession>A0A2K8SER9</accession>
<evidence type="ECO:0000313" key="16">
    <source>
        <dbReference type="Proteomes" id="UP000231823"/>
    </source>
</evidence>
<dbReference type="GO" id="GO:0090589">
    <property type="term" value="F:protein-phosphocysteine-trehalose phosphotransferase system transporter activity"/>
    <property type="evidence" value="ECO:0007669"/>
    <property type="project" value="TreeGrafter"/>
</dbReference>
<feature type="active site" description="Phosphocysteine intermediate; for EIIB activity" evidence="11">
    <location>
        <position position="34"/>
    </location>
</feature>
<evidence type="ECO:0000256" key="2">
    <source>
        <dbReference type="ARBA" id="ARBA00022448"/>
    </source>
</evidence>
<dbReference type="GO" id="GO:0016301">
    <property type="term" value="F:kinase activity"/>
    <property type="evidence" value="ECO:0007669"/>
    <property type="project" value="UniProtKB-KW"/>
</dbReference>
<feature type="transmembrane region" description="Helical" evidence="12">
    <location>
        <begin position="380"/>
        <end position="402"/>
    </location>
</feature>
<evidence type="ECO:0000256" key="4">
    <source>
        <dbReference type="ARBA" id="ARBA00022597"/>
    </source>
</evidence>
<evidence type="ECO:0000313" key="15">
    <source>
        <dbReference type="EMBL" id="AUB31913.1"/>
    </source>
</evidence>
<evidence type="ECO:0000259" key="13">
    <source>
        <dbReference type="PROSITE" id="PS51098"/>
    </source>
</evidence>
<evidence type="ECO:0000256" key="9">
    <source>
        <dbReference type="ARBA" id="ARBA00022989"/>
    </source>
</evidence>
<dbReference type="GO" id="GO:0009401">
    <property type="term" value="P:phosphoenolpyruvate-dependent sugar phosphotransferase system"/>
    <property type="evidence" value="ECO:0007669"/>
    <property type="project" value="UniProtKB-KW"/>
</dbReference>
<dbReference type="SUPFAM" id="SSF55604">
    <property type="entry name" value="Glucose permease domain IIB"/>
    <property type="match status" value="1"/>
</dbReference>
<feature type="transmembrane region" description="Helical" evidence="12">
    <location>
        <begin position="344"/>
        <end position="368"/>
    </location>
</feature>
<keyword evidence="8" id="KW-0418">Kinase</keyword>
<evidence type="ECO:0000256" key="5">
    <source>
        <dbReference type="ARBA" id="ARBA00022679"/>
    </source>
</evidence>
<evidence type="ECO:0000256" key="11">
    <source>
        <dbReference type="PROSITE-ProRule" id="PRU00421"/>
    </source>
</evidence>
<dbReference type="InterPro" id="IPR013013">
    <property type="entry name" value="PTS_EIIC_1"/>
</dbReference>
<evidence type="ECO:0000259" key="14">
    <source>
        <dbReference type="PROSITE" id="PS51103"/>
    </source>
</evidence>
<evidence type="ECO:0000256" key="7">
    <source>
        <dbReference type="ARBA" id="ARBA00022692"/>
    </source>
</evidence>
<dbReference type="EMBL" id="CP025057">
    <property type="protein sequence ID" value="AUB31913.1"/>
    <property type="molecule type" value="Genomic_DNA"/>
</dbReference>
<keyword evidence="2" id="KW-0813">Transport</keyword>
<dbReference type="Gene3D" id="3.30.1360.60">
    <property type="entry name" value="Glucose permease domain IIB"/>
    <property type="match status" value="1"/>
</dbReference>
<evidence type="ECO:0000256" key="10">
    <source>
        <dbReference type="ARBA" id="ARBA00023136"/>
    </source>
</evidence>
<name>A0A2K8SER9_9MOLU</name>
<sequence>MSKKRKLEFLTDEYLDTLLSALGGKENIAYSTHCITRFRIVAKDSSLINENKIRSMDGVKGTFTASGQFQIVYGTDVGDVYNTFTNKFNLEKSTKQDVKQIVNKKGNLFKRFLNYMSDIFIPIVPVLVSGGIILGIRNIFEANFNETFFTGRFNADGTPILGWSMVNVSQFINGLNAFLWIPAQVCFWWLPVSICWSIFKKMGADEILGVLVGLTLLVGPLLNVYDVFSSGEMQSLWIWDIVKELEKAGKDVAFDWGFMQYPWKIAYTSQVIPAMGVGVVGAYLNLWIKRVSPNVINQISVPTVTLLGSYTLALFIIGPLGYILGSAIGIGFQWALTNSVAKYFFALIIGALHAGLVITGMHHLLNAVMIQNVAQYGGDFIFMSVCAQAIGQGSAVIGWMILNKKDPKAREVGAASVTAAYLGVTEPALYGVNLKYLFPFIAGCISAAIGLEILVISGVTAQAIGNGSWLGVLSVQINSKVEGVKTFPGTAYLWFMIANIINMGVSIVLTMVLGKISWFKKFDPNYIELENTKNTNLENKKANKKIKEAVTS</sequence>
<dbReference type="InterPro" id="IPR001996">
    <property type="entry name" value="PTS_IIB_1"/>
</dbReference>
<keyword evidence="3" id="KW-1003">Cell membrane</keyword>
<dbReference type="KEGG" id="sfz:SFLOR_v1c08650"/>
<evidence type="ECO:0000256" key="3">
    <source>
        <dbReference type="ARBA" id="ARBA00022475"/>
    </source>
</evidence>
<feature type="transmembrane region" description="Helical" evidence="12">
    <location>
        <begin position="265"/>
        <end position="286"/>
    </location>
</feature>
<feature type="transmembrane region" description="Helical" evidence="12">
    <location>
        <begin position="307"/>
        <end position="332"/>
    </location>
</feature>
<dbReference type="GO" id="GO:0015771">
    <property type="term" value="P:trehalose transport"/>
    <property type="evidence" value="ECO:0007669"/>
    <property type="project" value="TreeGrafter"/>
</dbReference>
<evidence type="ECO:0000256" key="12">
    <source>
        <dbReference type="SAM" id="Phobius"/>
    </source>
</evidence>
<reference evidence="15 16" key="1">
    <citation type="submission" date="2017-12" db="EMBL/GenBank/DDBJ databases">
        <title>Complete genome sequence of Spiroplasma floricola 23-6 (ATCC 29989).</title>
        <authorList>
            <person name="Tsai Y.-M."/>
            <person name="Wu P.-S."/>
            <person name="Lo W.-S."/>
            <person name="Kuo C.-H."/>
        </authorList>
    </citation>
    <scope>NUCLEOTIDE SEQUENCE [LARGE SCALE GENOMIC DNA]</scope>
    <source>
        <strain evidence="15 16">23-6</strain>
    </source>
</reference>
<dbReference type="GO" id="GO:0008982">
    <property type="term" value="F:protein-N(PI)-phosphohistidine-sugar phosphotransferase activity"/>
    <property type="evidence" value="ECO:0007669"/>
    <property type="project" value="InterPro"/>
</dbReference>
<feature type="transmembrane region" description="Helical" evidence="12">
    <location>
        <begin position="491"/>
        <end position="513"/>
    </location>
</feature>
<dbReference type="InterPro" id="IPR003352">
    <property type="entry name" value="PTS_EIIC"/>
</dbReference>
<dbReference type="OrthoDB" id="9769191at2"/>
<keyword evidence="5" id="KW-0808">Transferase</keyword>
<protein>
    <submittedName>
        <fullName evidence="15">PTS system, trehalose-specific IIBC component</fullName>
    </submittedName>
</protein>